<feature type="region of interest" description="Disordered" evidence="2">
    <location>
        <begin position="1"/>
        <end position="58"/>
    </location>
</feature>
<evidence type="ECO:0000256" key="1">
    <source>
        <dbReference type="SAM" id="Coils"/>
    </source>
</evidence>
<organism evidence="3 4">
    <name type="scientific">Halteria grandinella</name>
    <dbReference type="NCBI Taxonomy" id="5974"/>
    <lineage>
        <taxon>Eukaryota</taxon>
        <taxon>Sar</taxon>
        <taxon>Alveolata</taxon>
        <taxon>Ciliophora</taxon>
        <taxon>Intramacronucleata</taxon>
        <taxon>Spirotrichea</taxon>
        <taxon>Stichotrichia</taxon>
        <taxon>Sporadotrichida</taxon>
        <taxon>Halteriidae</taxon>
        <taxon>Halteria</taxon>
    </lineage>
</organism>
<accession>A0A8J8NS43</accession>
<dbReference type="Proteomes" id="UP000785679">
    <property type="component" value="Unassembled WGS sequence"/>
</dbReference>
<feature type="compositionally biased region" description="Polar residues" evidence="2">
    <location>
        <begin position="1"/>
        <end position="20"/>
    </location>
</feature>
<name>A0A8J8NS43_HALGN</name>
<feature type="compositionally biased region" description="Polar residues" evidence="2">
    <location>
        <begin position="468"/>
        <end position="506"/>
    </location>
</feature>
<sequence length="531" mass="59320">MEKIQQNSSAPPLSQSNSGEGQVGAQQKGENESPQKTKSNALSPTRKRGVNGAYSSSSNALSGAVDYAAMTAGNGFMKRMRAAKQTKYVSITQVAPVSNSVKKRVSTNANPTQRTASTPRTTNTKFGSTGQQFYTADTNSSSTATQRKLYGQGVTATQNTSPNVGGEQQSVVTTPYSPMVPTGGLNYSASFHDQIPGGNMINPNITTSSFMQGSQQNTGYMLEQAKKQKGQIEKDVFSLRNRVRLLEIEHKRAVKKISEANQRATHMADLKSKNDQKFMERLMSQESMRDTLKEQQIMNLELQKRQRQSIQEARFSMYLVKNQQVKSVKQEIMTEKERYANDLAIQYEQITERKQEIHTQRETAKNAVQNFKWSRASEKQNEFRLKTQNEKRLILQYQYEASELERLEAELLSRLQNTQAMERQAFMELEQAMITASLPKTQRLQIIHEMNAEHAAPSGAQGKKSSRRGTSGAVSPSTQQVNEFNPSTHQSNTSQHAIEGSSQQTVLVDMKGHIAAQHLPPIEQAKQSQIK</sequence>
<protein>
    <submittedName>
        <fullName evidence="3">Uncharacterized protein</fullName>
    </submittedName>
</protein>
<gene>
    <name evidence="3" type="ORF">FGO68_gene11691</name>
</gene>
<reference evidence="3" key="1">
    <citation type="submission" date="2019-06" db="EMBL/GenBank/DDBJ databases">
        <authorList>
            <person name="Zheng W."/>
        </authorList>
    </citation>
    <scope>NUCLEOTIDE SEQUENCE</scope>
    <source>
        <strain evidence="3">QDHG01</strain>
    </source>
</reference>
<evidence type="ECO:0000256" key="2">
    <source>
        <dbReference type="SAM" id="MobiDB-lite"/>
    </source>
</evidence>
<dbReference type="PANTHER" id="PTHR37473:SF1">
    <property type="entry name" value="EF-HAND DOMAIN-CONTAINING PROTEIN"/>
    <property type="match status" value="1"/>
</dbReference>
<dbReference type="AlphaFoldDB" id="A0A8J8NS43"/>
<feature type="region of interest" description="Disordered" evidence="2">
    <location>
        <begin position="102"/>
        <end position="142"/>
    </location>
</feature>
<evidence type="ECO:0000313" key="4">
    <source>
        <dbReference type="Proteomes" id="UP000785679"/>
    </source>
</evidence>
<comment type="caution">
    <text evidence="3">The sequence shown here is derived from an EMBL/GenBank/DDBJ whole genome shotgun (WGS) entry which is preliminary data.</text>
</comment>
<dbReference type="PANTHER" id="PTHR37473">
    <property type="entry name" value="EF-HAND DOMAIN-CONTAINING PROTEIN"/>
    <property type="match status" value="1"/>
</dbReference>
<evidence type="ECO:0000313" key="3">
    <source>
        <dbReference type="EMBL" id="TNV80498.1"/>
    </source>
</evidence>
<keyword evidence="4" id="KW-1185">Reference proteome</keyword>
<dbReference type="OrthoDB" id="305057at2759"/>
<feature type="coiled-coil region" evidence="1">
    <location>
        <begin position="222"/>
        <end position="263"/>
    </location>
</feature>
<proteinExistence type="predicted"/>
<feature type="region of interest" description="Disordered" evidence="2">
    <location>
        <begin position="453"/>
        <end position="512"/>
    </location>
</feature>
<dbReference type="EMBL" id="RRYP01007437">
    <property type="protein sequence ID" value="TNV80498.1"/>
    <property type="molecule type" value="Genomic_DNA"/>
</dbReference>
<keyword evidence="1" id="KW-0175">Coiled coil</keyword>